<dbReference type="SUPFAM" id="SSF55073">
    <property type="entry name" value="Nucleotide cyclase"/>
    <property type="match status" value="1"/>
</dbReference>
<dbReference type="Gene3D" id="3.30.70.270">
    <property type="match status" value="1"/>
</dbReference>
<evidence type="ECO:0000256" key="1">
    <source>
        <dbReference type="SAM" id="MobiDB-lite"/>
    </source>
</evidence>
<evidence type="ECO:0000313" key="2">
    <source>
        <dbReference type="EMBL" id="RTR40761.1"/>
    </source>
</evidence>
<dbReference type="InterPro" id="IPR043128">
    <property type="entry name" value="Rev_trsase/Diguanyl_cyclase"/>
</dbReference>
<feature type="compositionally biased region" description="Basic and acidic residues" evidence="1">
    <location>
        <begin position="325"/>
        <end position="336"/>
    </location>
</feature>
<organism evidence="2 3">
    <name type="scientific">Shewanella canadensis</name>
    <dbReference type="NCBI Taxonomy" id="271096"/>
    <lineage>
        <taxon>Bacteria</taxon>
        <taxon>Pseudomonadati</taxon>
        <taxon>Pseudomonadota</taxon>
        <taxon>Gammaproteobacteria</taxon>
        <taxon>Alteromonadales</taxon>
        <taxon>Shewanellaceae</taxon>
        <taxon>Shewanella</taxon>
    </lineage>
</organism>
<dbReference type="EMBL" id="RXNU01000001">
    <property type="protein sequence ID" value="RTR40761.1"/>
    <property type="molecule type" value="Genomic_DNA"/>
</dbReference>
<dbReference type="RefSeq" id="WP_126518259.1">
    <property type="nucleotide sequence ID" value="NZ_RXNU01000001.1"/>
</dbReference>
<keyword evidence="3" id="KW-1185">Reference proteome</keyword>
<proteinExistence type="predicted"/>
<sequence>MLPENVDTSVSLLESDNTQLNLVRWMHQCELMKRYYQADVVFVIQETSSGFEVIVSSISQNRLLTTGTLFEANDKIFQRLVHSQPEGLNIDLTNQKKLILPDVFANADNMLTRPILWPDGTHFGCICVLNTRISSNEKNSFMLEPFQILLQQELTLYCQTQRIESLSMRDRETGMLNRYGFIMMAPRQLSLGRRFGASAGIIFFELYPTPPLEHIEDKHNRLLGSIIQDTIRTADIAAHYSETQFVVLVFVDSERDLIHIGKRVEKLLFQQNDKLKVDSSCNYFTPDSSVKLAPMLEESKKGLQSELHKLEAAQVKAKASQETQAAHREENDRISH</sequence>
<evidence type="ECO:0000313" key="3">
    <source>
        <dbReference type="Proteomes" id="UP000267448"/>
    </source>
</evidence>
<feature type="region of interest" description="Disordered" evidence="1">
    <location>
        <begin position="314"/>
        <end position="336"/>
    </location>
</feature>
<gene>
    <name evidence="2" type="ORF">EKG38_02275</name>
</gene>
<protein>
    <submittedName>
        <fullName evidence="2">GGDEF domain-containing protein</fullName>
    </submittedName>
</protein>
<accession>A0A3S0KXH0</accession>
<name>A0A3S0KXH0_9GAMM</name>
<dbReference type="InterPro" id="IPR029787">
    <property type="entry name" value="Nucleotide_cyclase"/>
</dbReference>
<dbReference type="OrthoDB" id="6269256at2"/>
<reference evidence="2 3" key="1">
    <citation type="submission" date="2018-12" db="EMBL/GenBank/DDBJ databases">
        <authorList>
            <person name="Yu L."/>
        </authorList>
    </citation>
    <scope>NUCLEOTIDE SEQUENCE [LARGE SCALE GENOMIC DNA]</scope>
    <source>
        <strain evidence="2 3">HAW-EB2</strain>
    </source>
</reference>
<dbReference type="Proteomes" id="UP000267448">
    <property type="component" value="Unassembled WGS sequence"/>
</dbReference>
<comment type="caution">
    <text evidence="2">The sequence shown here is derived from an EMBL/GenBank/DDBJ whole genome shotgun (WGS) entry which is preliminary data.</text>
</comment>
<dbReference type="AlphaFoldDB" id="A0A3S0KXH0"/>